<reference evidence="6 7" key="1">
    <citation type="journal article" date="2011" name="PLoS Genet.">
        <title>Finished genome of the fungal wheat pathogen Mycosphaerella graminicola reveals dispensome structure, chromosome plasticity, and stealth pathogenesis.</title>
        <authorList>
            <person name="Goodwin S.B."/>
            <person name="Ben M'barek S."/>
            <person name="Dhillon B."/>
            <person name="Wittenberg A.H.J."/>
            <person name="Crane C.F."/>
            <person name="Hane J.K."/>
            <person name="Foster A.J."/>
            <person name="Van der Lee T.A.J."/>
            <person name="Grimwood J."/>
            <person name="Aerts A."/>
            <person name="Antoniw J."/>
            <person name="Bailey A."/>
            <person name="Bluhm B."/>
            <person name="Bowler J."/>
            <person name="Bristow J."/>
            <person name="van der Burgt A."/>
            <person name="Canto-Canche B."/>
            <person name="Churchill A.C.L."/>
            <person name="Conde-Ferraez L."/>
            <person name="Cools H.J."/>
            <person name="Coutinho P.M."/>
            <person name="Csukai M."/>
            <person name="Dehal P."/>
            <person name="De Wit P."/>
            <person name="Donzelli B."/>
            <person name="van de Geest H.C."/>
            <person name="van Ham R.C.H.J."/>
            <person name="Hammond-Kosack K.E."/>
            <person name="Henrissat B."/>
            <person name="Kilian A."/>
            <person name="Kobayashi A.K."/>
            <person name="Koopmann E."/>
            <person name="Kourmpetis Y."/>
            <person name="Kuzniar A."/>
            <person name="Lindquist E."/>
            <person name="Lombard V."/>
            <person name="Maliepaard C."/>
            <person name="Martins N."/>
            <person name="Mehrabi R."/>
            <person name="Nap J.P.H."/>
            <person name="Ponomarenko A."/>
            <person name="Rudd J.J."/>
            <person name="Salamov A."/>
            <person name="Schmutz J."/>
            <person name="Schouten H.J."/>
            <person name="Shapiro H."/>
            <person name="Stergiopoulos I."/>
            <person name="Torriani S.F.F."/>
            <person name="Tu H."/>
            <person name="de Vries R.P."/>
            <person name="Waalwijk C."/>
            <person name="Ware S.B."/>
            <person name="Wiebenga A."/>
            <person name="Zwiers L.-H."/>
            <person name="Oliver R.P."/>
            <person name="Grigoriev I.V."/>
            <person name="Kema G.H.J."/>
        </authorList>
    </citation>
    <scope>NUCLEOTIDE SEQUENCE [LARGE SCALE GENOMIC DNA]</scope>
    <source>
        <strain evidence="7">CBS 115943 / IPO323</strain>
    </source>
</reference>
<dbReference type="PANTHER" id="PTHR11877:SF46">
    <property type="entry name" value="TYPE III POLYKETIDE SYNTHASE A"/>
    <property type="match status" value="1"/>
</dbReference>
<evidence type="ECO:0008006" key="8">
    <source>
        <dbReference type="Google" id="ProtNLM"/>
    </source>
</evidence>
<sequence>MQRAIDPKGGKATAPPDLWIAGLGSQYPPHVLEPKDLYDFATRFHNPETPGLKRLLAINKRTGIETRSAVSTYKDGFGTGKDPPTIADIDSFFRVVGVDLTVQASRKALQEWGGNKSQITHTVGVTCTSQGNPGYDVLVNQALGLEASIDRTLLHGVGCAGGLAIMRAAGQIAAGATAFGRPARILAFACELSTPHMRCELAAAERKPSDQVGIAGALFSDAAAAFVLTNRSCTVISRDVPSLIKQAVKPVLDGMLLGCRVPSTDNFDWALHPGGTAVVDGVKEAMGLTEHQLRATREIYRTKGNSSSPTVLIVLDRLRSMDSSRGNIVAASFGPGLAIEMALLERC</sequence>
<dbReference type="AlphaFoldDB" id="F9X176"/>
<evidence type="ECO:0000259" key="5">
    <source>
        <dbReference type="Pfam" id="PF02797"/>
    </source>
</evidence>
<comment type="similarity">
    <text evidence="1 3">Belongs to the thiolase-like superfamily. Chalcone/stilbene synthases family.</text>
</comment>
<dbReference type="GO" id="GO:0030639">
    <property type="term" value="P:polyketide biosynthetic process"/>
    <property type="evidence" value="ECO:0007669"/>
    <property type="project" value="TreeGrafter"/>
</dbReference>
<dbReference type="InterPro" id="IPR016039">
    <property type="entry name" value="Thiolase-like"/>
</dbReference>
<dbReference type="GO" id="GO:0016747">
    <property type="term" value="F:acyltransferase activity, transferring groups other than amino-acyl groups"/>
    <property type="evidence" value="ECO:0007669"/>
    <property type="project" value="InterPro"/>
</dbReference>
<dbReference type="InterPro" id="IPR011141">
    <property type="entry name" value="Polyketide_synthase_type-III"/>
</dbReference>
<evidence type="ECO:0000256" key="2">
    <source>
        <dbReference type="ARBA" id="ARBA00022679"/>
    </source>
</evidence>
<gene>
    <name evidence="6" type="ORF">MYCGRDRAFT_31911</name>
</gene>
<dbReference type="PIRSF" id="PIRSF000451">
    <property type="entry name" value="PKS_III"/>
    <property type="match status" value="1"/>
</dbReference>
<keyword evidence="2 3" id="KW-0808">Transferase</keyword>
<evidence type="ECO:0000313" key="6">
    <source>
        <dbReference type="EMBL" id="EGP91445.1"/>
    </source>
</evidence>
<feature type="domain" description="Chalcone/stilbene synthase C-terminal" evidence="5">
    <location>
        <begin position="236"/>
        <end position="344"/>
    </location>
</feature>
<dbReference type="KEGG" id="ztr:MYCGRDRAFT_31911"/>
<keyword evidence="3" id="KW-0012">Acyltransferase</keyword>
<feature type="domain" description="Chalcone/stilbene synthase N-terminal" evidence="4">
    <location>
        <begin position="23"/>
        <end position="228"/>
    </location>
</feature>
<dbReference type="OMA" id="HGWQDRM"/>
<name>F9X176_ZYMTI</name>
<dbReference type="Pfam" id="PF02797">
    <property type="entry name" value="Chal_sti_synt_C"/>
    <property type="match status" value="1"/>
</dbReference>
<dbReference type="EMBL" id="CM001196">
    <property type="protein sequence ID" value="EGP91445.1"/>
    <property type="molecule type" value="Genomic_DNA"/>
</dbReference>
<dbReference type="OrthoDB" id="329835at2759"/>
<dbReference type="STRING" id="336722.F9X176"/>
<dbReference type="InterPro" id="IPR012328">
    <property type="entry name" value="Chalcone/stilbene_synt_C"/>
</dbReference>
<dbReference type="Proteomes" id="UP000008062">
    <property type="component" value="Chromosome 1"/>
</dbReference>
<keyword evidence="7" id="KW-1185">Reference proteome</keyword>
<evidence type="ECO:0000313" key="7">
    <source>
        <dbReference type="Proteomes" id="UP000008062"/>
    </source>
</evidence>
<dbReference type="SUPFAM" id="SSF53901">
    <property type="entry name" value="Thiolase-like"/>
    <property type="match status" value="2"/>
</dbReference>
<dbReference type="InterPro" id="IPR001099">
    <property type="entry name" value="Chalcone/stilbene_synt_N"/>
</dbReference>
<evidence type="ECO:0000256" key="3">
    <source>
        <dbReference type="RuleBase" id="RU003633"/>
    </source>
</evidence>
<dbReference type="HOGENOM" id="CLU_034992_1_0_1"/>
<evidence type="ECO:0000259" key="4">
    <source>
        <dbReference type="Pfam" id="PF00195"/>
    </source>
</evidence>
<dbReference type="RefSeq" id="XP_003856469.1">
    <property type="nucleotide sequence ID" value="XM_003856421.1"/>
</dbReference>
<dbReference type="Gene3D" id="3.40.47.10">
    <property type="match status" value="2"/>
</dbReference>
<protein>
    <recommendedName>
        <fullName evidence="8">Chalcone synthase</fullName>
    </recommendedName>
</protein>
<dbReference type="InParanoid" id="F9X176"/>
<dbReference type="Pfam" id="PF00195">
    <property type="entry name" value="Chal_sti_synt_N"/>
    <property type="match status" value="1"/>
</dbReference>
<proteinExistence type="inferred from homology"/>
<organism evidence="6 7">
    <name type="scientific">Zymoseptoria tritici (strain CBS 115943 / IPO323)</name>
    <name type="common">Speckled leaf blotch fungus</name>
    <name type="synonym">Septoria tritici</name>
    <dbReference type="NCBI Taxonomy" id="336722"/>
    <lineage>
        <taxon>Eukaryota</taxon>
        <taxon>Fungi</taxon>
        <taxon>Dikarya</taxon>
        <taxon>Ascomycota</taxon>
        <taxon>Pezizomycotina</taxon>
        <taxon>Dothideomycetes</taxon>
        <taxon>Dothideomycetidae</taxon>
        <taxon>Mycosphaerellales</taxon>
        <taxon>Mycosphaerellaceae</taxon>
        <taxon>Zymoseptoria</taxon>
    </lineage>
</organism>
<accession>F9X176</accession>
<dbReference type="PANTHER" id="PTHR11877">
    <property type="entry name" value="HYDROXYMETHYLGLUTARYL-COA SYNTHASE"/>
    <property type="match status" value="1"/>
</dbReference>
<dbReference type="GeneID" id="13399134"/>
<evidence type="ECO:0000256" key="1">
    <source>
        <dbReference type="ARBA" id="ARBA00005531"/>
    </source>
</evidence>
<dbReference type="eggNOG" id="ENOG502SJX2">
    <property type="taxonomic scope" value="Eukaryota"/>
</dbReference>